<sequence length="109" mass="12264">MLAPFQATIIMSQSSVIYDRPRFKLGRIFATPAAIDVLSDVQVSIVDLLIRHVRGDWGDIPEADREQNELSVDVGLRLLSSYVLPNGQTVWVITEWDRSSTTFLLPGDY</sequence>
<organism evidence="1">
    <name type="scientific">Burkholderia contaminans</name>
    <dbReference type="NCBI Taxonomy" id="488447"/>
    <lineage>
        <taxon>Bacteria</taxon>
        <taxon>Pseudomonadati</taxon>
        <taxon>Pseudomonadota</taxon>
        <taxon>Betaproteobacteria</taxon>
        <taxon>Burkholderiales</taxon>
        <taxon>Burkholderiaceae</taxon>
        <taxon>Burkholderia</taxon>
        <taxon>Burkholderia cepacia complex</taxon>
    </lineage>
</organism>
<evidence type="ECO:0008006" key="2">
    <source>
        <dbReference type="Google" id="ProtNLM"/>
    </source>
</evidence>
<reference evidence="1" key="1">
    <citation type="journal article" date="2016" name="Biosci. Biotechnol. Biochem.">
        <title>Bioconversion of AHX to AOH by resting cells of Burkholderia contaminans CH-1.</title>
        <authorList>
            <person name="Choi J.H."/>
            <person name="Kikuchi A."/>
            <person name="Pumkaeo P."/>
            <person name="Hirai H."/>
            <person name="Tokuyama S."/>
            <person name="Kawagishi H."/>
        </authorList>
    </citation>
    <scope>NUCLEOTIDE SEQUENCE</scope>
    <source>
        <strain evidence="1">CH-1</strain>
    </source>
</reference>
<protein>
    <recommendedName>
        <fullName evidence="2">Plasmid related protein</fullName>
    </recommendedName>
</protein>
<gene>
    <name evidence="1" type="ORF">BCCH1_51220</name>
</gene>
<proteinExistence type="predicted"/>
<dbReference type="AlphaFoldDB" id="A0A250LDP4"/>
<accession>A0A250LDP4</accession>
<name>A0A250LDP4_9BURK</name>
<reference evidence="1" key="2">
    <citation type="journal article" date="2017" name="Genome Announc.">
        <title>High-Quality Draft Genome Sequence of Burkholderia contaminans CH-1, a Gram-Negative Bacterium That Metabolizes 2-Azahypoxanthine, a Plant Growth-Regulating Compound.</title>
        <authorList>
            <person name="Choi J.-H."/>
            <person name="Sugiura H."/>
            <person name="Moriuchi R."/>
            <person name="Kawagishi H."/>
            <person name="Dohra H."/>
        </authorList>
    </citation>
    <scope>NUCLEOTIDE SEQUENCE</scope>
    <source>
        <strain evidence="1">CH-1</strain>
    </source>
</reference>
<dbReference type="EMBL" id="AP018358">
    <property type="protein sequence ID" value="BBA42637.1"/>
    <property type="molecule type" value="Genomic_DNA"/>
</dbReference>
<evidence type="ECO:0000313" key="1">
    <source>
        <dbReference type="EMBL" id="BBA42637.1"/>
    </source>
</evidence>